<dbReference type="AlphaFoldDB" id="A0AAE1B267"/>
<evidence type="ECO:0000313" key="2">
    <source>
        <dbReference type="Proteomes" id="UP001283361"/>
    </source>
</evidence>
<sequence>MACLTGKGKLLSRAKARVLSDSHTQLDCKMKYSSERPDLVVLWLFNKFFVSEVSQKSPMKLPQRRVSFKGK</sequence>
<dbReference type="EMBL" id="JAWDGP010000708">
    <property type="protein sequence ID" value="KAK3798217.1"/>
    <property type="molecule type" value="Genomic_DNA"/>
</dbReference>
<proteinExistence type="predicted"/>
<gene>
    <name evidence="1" type="ORF">RRG08_009539</name>
</gene>
<accession>A0AAE1B267</accession>
<name>A0AAE1B267_9GAST</name>
<reference evidence="1" key="1">
    <citation type="journal article" date="2023" name="G3 (Bethesda)">
        <title>A reference genome for the long-term kleptoplast-retaining sea slug Elysia crispata morphotype clarki.</title>
        <authorList>
            <person name="Eastman K.E."/>
            <person name="Pendleton A.L."/>
            <person name="Shaikh M.A."/>
            <person name="Suttiyut T."/>
            <person name="Ogas R."/>
            <person name="Tomko P."/>
            <person name="Gavelis G."/>
            <person name="Widhalm J.R."/>
            <person name="Wisecaver J.H."/>
        </authorList>
    </citation>
    <scope>NUCLEOTIDE SEQUENCE</scope>
    <source>
        <strain evidence="1">ECLA1</strain>
    </source>
</reference>
<organism evidence="1 2">
    <name type="scientific">Elysia crispata</name>
    <name type="common">lettuce slug</name>
    <dbReference type="NCBI Taxonomy" id="231223"/>
    <lineage>
        <taxon>Eukaryota</taxon>
        <taxon>Metazoa</taxon>
        <taxon>Spiralia</taxon>
        <taxon>Lophotrochozoa</taxon>
        <taxon>Mollusca</taxon>
        <taxon>Gastropoda</taxon>
        <taxon>Heterobranchia</taxon>
        <taxon>Euthyneura</taxon>
        <taxon>Panpulmonata</taxon>
        <taxon>Sacoglossa</taxon>
        <taxon>Placobranchoidea</taxon>
        <taxon>Plakobranchidae</taxon>
        <taxon>Elysia</taxon>
    </lineage>
</organism>
<protein>
    <submittedName>
        <fullName evidence="1">Uncharacterized protein</fullName>
    </submittedName>
</protein>
<keyword evidence="2" id="KW-1185">Reference proteome</keyword>
<comment type="caution">
    <text evidence="1">The sequence shown here is derived from an EMBL/GenBank/DDBJ whole genome shotgun (WGS) entry which is preliminary data.</text>
</comment>
<evidence type="ECO:0000313" key="1">
    <source>
        <dbReference type="EMBL" id="KAK3798217.1"/>
    </source>
</evidence>
<dbReference type="Proteomes" id="UP001283361">
    <property type="component" value="Unassembled WGS sequence"/>
</dbReference>